<dbReference type="RefSeq" id="WP_015749416.1">
    <property type="nucleotide sequence ID" value="NC_013235.1"/>
</dbReference>
<dbReference type="KEGG" id="nml:Namu_4303"/>
<dbReference type="InParanoid" id="C8XJN0"/>
<accession>C8XJN0</accession>
<protein>
    <recommendedName>
        <fullName evidence="3">Transcriptional regulator, AbiEi antitoxin, Type IV TA system</fullName>
    </recommendedName>
</protein>
<evidence type="ECO:0000313" key="1">
    <source>
        <dbReference type="EMBL" id="ACV80591.1"/>
    </source>
</evidence>
<evidence type="ECO:0000313" key="2">
    <source>
        <dbReference type="Proteomes" id="UP000002218"/>
    </source>
</evidence>
<dbReference type="HOGENOM" id="CLU_052626_4_1_11"/>
<dbReference type="STRING" id="479431.Namu_4303"/>
<evidence type="ECO:0008006" key="3">
    <source>
        <dbReference type="Google" id="ProtNLM"/>
    </source>
</evidence>
<reference evidence="2" key="1">
    <citation type="submission" date="2009-09" db="EMBL/GenBank/DDBJ databases">
        <title>The complete genome of Nakamurella multipartita DSM 44233.</title>
        <authorList>
            <consortium name="US DOE Joint Genome Institute (JGI-PGF)"/>
            <person name="Lucas S."/>
            <person name="Copeland A."/>
            <person name="Lapidus A."/>
            <person name="Glavina del Rio T."/>
            <person name="Dalin E."/>
            <person name="Tice H."/>
            <person name="Bruce D."/>
            <person name="Goodwin L."/>
            <person name="Pitluck S."/>
            <person name="Kyrpides N."/>
            <person name="Mavromatis K."/>
            <person name="Ivanova N."/>
            <person name="Ovchinnikova G."/>
            <person name="Sims D."/>
            <person name="Meincke L."/>
            <person name="Brettin T."/>
            <person name="Detter J.C."/>
            <person name="Han C."/>
            <person name="Larimer F."/>
            <person name="Land M."/>
            <person name="Hauser L."/>
            <person name="Markowitz V."/>
            <person name="Cheng J.-F."/>
            <person name="Hugenholtz P."/>
            <person name="Woyke T."/>
            <person name="Wu D."/>
            <person name="Klenk H.-P."/>
            <person name="Eisen J.A."/>
        </authorList>
    </citation>
    <scope>NUCLEOTIDE SEQUENCE [LARGE SCALE GENOMIC DNA]</scope>
    <source>
        <strain evidence="2">ATCC 700099 / DSM 44233 / CIP 104796 / JCM 9543 / NBRC 105858 / Y-104</strain>
    </source>
</reference>
<dbReference type="OrthoDB" id="5517693at2"/>
<name>C8XJN0_NAKMY</name>
<reference evidence="1 2" key="2">
    <citation type="journal article" date="2010" name="Stand. Genomic Sci.">
        <title>Complete genome sequence of Nakamurella multipartita type strain (Y-104).</title>
        <authorList>
            <person name="Tice H."/>
            <person name="Mayilraj S."/>
            <person name="Sims D."/>
            <person name="Lapidus A."/>
            <person name="Nolan M."/>
            <person name="Lucas S."/>
            <person name="Glavina Del Rio T."/>
            <person name="Copeland A."/>
            <person name="Cheng J.F."/>
            <person name="Meincke L."/>
            <person name="Bruce D."/>
            <person name="Goodwin L."/>
            <person name="Pitluck S."/>
            <person name="Ivanova N."/>
            <person name="Mavromatis K."/>
            <person name="Ovchinnikova G."/>
            <person name="Pati A."/>
            <person name="Chen A."/>
            <person name="Palaniappan K."/>
            <person name="Land M."/>
            <person name="Hauser L."/>
            <person name="Chang Y.J."/>
            <person name="Jeffries C.D."/>
            <person name="Detter J.C."/>
            <person name="Brettin T."/>
            <person name="Rohde M."/>
            <person name="Goker M."/>
            <person name="Bristow J."/>
            <person name="Eisen J.A."/>
            <person name="Markowitz V."/>
            <person name="Hugenholtz P."/>
            <person name="Kyrpides N.C."/>
            <person name="Klenk H.P."/>
            <person name="Chen F."/>
        </authorList>
    </citation>
    <scope>NUCLEOTIDE SEQUENCE [LARGE SCALE GENOMIC DNA]</scope>
    <source>
        <strain evidence="2">ATCC 700099 / DSM 44233 / CIP 104796 / JCM 9543 / NBRC 105858 / Y-104</strain>
    </source>
</reference>
<dbReference type="AlphaFoldDB" id="C8XJN0"/>
<proteinExistence type="predicted"/>
<dbReference type="eggNOG" id="COG5340">
    <property type="taxonomic scope" value="Bacteria"/>
</dbReference>
<keyword evidence="2" id="KW-1185">Reference proteome</keyword>
<dbReference type="Proteomes" id="UP000002218">
    <property type="component" value="Chromosome"/>
</dbReference>
<sequence length="303" mass="33124">MTHRTEDDGEIVSRTALLDRGLSDGQIRRARERGELVALLPGLYLRGEGPVRLDPASRHRARLTTVIACLAGEPVVSHVSAAIVHGLPFGHSEIPPLHVTRWEPGRARPGAPVRVHRAALEPAEVVDLGGVRVTSPERTVVDCALSLPFDHAVVVADAALRRGLVTRRSLQDQLARRDRVPGRRRAGAVLAFADPRSRGPGESFSRVLLHRWGFAVADLAVPVPDQRGRPVGVFAFRFAGHRVVGEFLEQAPDSSAGTGSGPEETELAVRAAGWRLVRWSWPELRSPEPWVHRLRLELARVAP</sequence>
<dbReference type="EMBL" id="CP001737">
    <property type="protein sequence ID" value="ACV80591.1"/>
    <property type="molecule type" value="Genomic_DNA"/>
</dbReference>
<organism evidence="1 2">
    <name type="scientific">Nakamurella multipartita (strain ATCC 700099 / DSM 44233 / CIP 104796 / JCM 9543 / NBRC 105858 / Y-104)</name>
    <name type="common">Microsphaera multipartita</name>
    <dbReference type="NCBI Taxonomy" id="479431"/>
    <lineage>
        <taxon>Bacteria</taxon>
        <taxon>Bacillati</taxon>
        <taxon>Actinomycetota</taxon>
        <taxon>Actinomycetes</taxon>
        <taxon>Nakamurellales</taxon>
        <taxon>Nakamurellaceae</taxon>
        <taxon>Nakamurella</taxon>
    </lineage>
</organism>
<gene>
    <name evidence="1" type="ordered locus">Namu_4303</name>
</gene>